<reference evidence="2" key="2">
    <citation type="submission" date="2023-06" db="EMBL/GenBank/DDBJ databases">
        <authorList>
            <consortium name="Lawrence Berkeley National Laboratory"/>
            <person name="Haridas S."/>
            <person name="Hensen N."/>
            <person name="Bonometti L."/>
            <person name="Westerberg I."/>
            <person name="Brannstrom I.O."/>
            <person name="Guillou S."/>
            <person name="Cros-Aarteil S."/>
            <person name="Calhoun S."/>
            <person name="Kuo A."/>
            <person name="Mondo S."/>
            <person name="Pangilinan J."/>
            <person name="Riley R."/>
            <person name="Labutti K."/>
            <person name="Andreopoulos B."/>
            <person name="Lipzen A."/>
            <person name="Chen C."/>
            <person name="Yanf M."/>
            <person name="Daum C."/>
            <person name="Ng V."/>
            <person name="Clum A."/>
            <person name="Steindorff A."/>
            <person name="Ohm R."/>
            <person name="Martin F."/>
            <person name="Silar P."/>
            <person name="Natvig D."/>
            <person name="Lalanne C."/>
            <person name="Gautier V."/>
            <person name="Ament-Velasquez S.L."/>
            <person name="Kruys A."/>
            <person name="Hutchinson M.I."/>
            <person name="Powell A.J."/>
            <person name="Barry K."/>
            <person name="Miller A.N."/>
            <person name="Grigoriev I.V."/>
            <person name="Debuchy R."/>
            <person name="Gladieux P."/>
            <person name="Thoren M.H."/>
            <person name="Johannesson H."/>
        </authorList>
    </citation>
    <scope>NUCLEOTIDE SEQUENCE</scope>
    <source>
        <strain evidence="2">CBS 168.71</strain>
    </source>
</reference>
<dbReference type="GeneID" id="87840766"/>
<dbReference type="Proteomes" id="UP001278766">
    <property type="component" value="Unassembled WGS sequence"/>
</dbReference>
<evidence type="ECO:0000256" key="1">
    <source>
        <dbReference type="SAM" id="SignalP"/>
    </source>
</evidence>
<dbReference type="RefSeq" id="XP_062659298.1">
    <property type="nucleotide sequence ID" value="XM_062803818.1"/>
</dbReference>
<sequence>MFFFLLLSSFPFPLDGRGMSSASEPRHPSTAAFAAPCDSDPLRLLDAFIPFVIGARHCELERRRGETRFA</sequence>
<proteinExistence type="predicted"/>
<evidence type="ECO:0000313" key="3">
    <source>
        <dbReference type="Proteomes" id="UP001278766"/>
    </source>
</evidence>
<dbReference type="EMBL" id="JAUEPN010000004">
    <property type="protein sequence ID" value="KAK3295784.1"/>
    <property type="molecule type" value="Genomic_DNA"/>
</dbReference>
<feature type="signal peptide" evidence="1">
    <location>
        <begin position="1"/>
        <end position="16"/>
    </location>
</feature>
<name>A0AAE0HGB0_9PEZI</name>
<comment type="caution">
    <text evidence="2">The sequence shown here is derived from an EMBL/GenBank/DDBJ whole genome shotgun (WGS) entry which is preliminary data.</text>
</comment>
<evidence type="ECO:0000313" key="2">
    <source>
        <dbReference type="EMBL" id="KAK3295784.1"/>
    </source>
</evidence>
<accession>A0AAE0HGB0</accession>
<evidence type="ECO:0008006" key="4">
    <source>
        <dbReference type="Google" id="ProtNLM"/>
    </source>
</evidence>
<keyword evidence="1" id="KW-0732">Signal</keyword>
<reference evidence="2" key="1">
    <citation type="journal article" date="2023" name="Mol. Phylogenet. Evol.">
        <title>Genome-scale phylogeny and comparative genomics of the fungal order Sordariales.</title>
        <authorList>
            <person name="Hensen N."/>
            <person name="Bonometti L."/>
            <person name="Westerberg I."/>
            <person name="Brannstrom I.O."/>
            <person name="Guillou S."/>
            <person name="Cros-Aarteil S."/>
            <person name="Calhoun S."/>
            <person name="Haridas S."/>
            <person name="Kuo A."/>
            <person name="Mondo S."/>
            <person name="Pangilinan J."/>
            <person name="Riley R."/>
            <person name="LaButti K."/>
            <person name="Andreopoulos B."/>
            <person name="Lipzen A."/>
            <person name="Chen C."/>
            <person name="Yan M."/>
            <person name="Daum C."/>
            <person name="Ng V."/>
            <person name="Clum A."/>
            <person name="Steindorff A."/>
            <person name="Ohm R.A."/>
            <person name="Martin F."/>
            <person name="Silar P."/>
            <person name="Natvig D.O."/>
            <person name="Lalanne C."/>
            <person name="Gautier V."/>
            <person name="Ament-Velasquez S.L."/>
            <person name="Kruys A."/>
            <person name="Hutchinson M.I."/>
            <person name="Powell A.J."/>
            <person name="Barry K."/>
            <person name="Miller A.N."/>
            <person name="Grigoriev I.V."/>
            <person name="Debuchy R."/>
            <person name="Gladieux P."/>
            <person name="Hiltunen Thoren M."/>
            <person name="Johannesson H."/>
        </authorList>
    </citation>
    <scope>NUCLEOTIDE SEQUENCE</scope>
    <source>
        <strain evidence="2">CBS 168.71</strain>
    </source>
</reference>
<organism evidence="2 3">
    <name type="scientific">Chaetomium fimeti</name>
    <dbReference type="NCBI Taxonomy" id="1854472"/>
    <lineage>
        <taxon>Eukaryota</taxon>
        <taxon>Fungi</taxon>
        <taxon>Dikarya</taxon>
        <taxon>Ascomycota</taxon>
        <taxon>Pezizomycotina</taxon>
        <taxon>Sordariomycetes</taxon>
        <taxon>Sordariomycetidae</taxon>
        <taxon>Sordariales</taxon>
        <taxon>Chaetomiaceae</taxon>
        <taxon>Chaetomium</taxon>
    </lineage>
</organism>
<protein>
    <recommendedName>
        <fullName evidence="4">Secreted protein</fullName>
    </recommendedName>
</protein>
<keyword evidence="3" id="KW-1185">Reference proteome</keyword>
<feature type="chain" id="PRO_5042101338" description="Secreted protein" evidence="1">
    <location>
        <begin position="17"/>
        <end position="70"/>
    </location>
</feature>
<gene>
    <name evidence="2" type="ORF">B0H64DRAFT_396315</name>
</gene>
<dbReference type="AlphaFoldDB" id="A0AAE0HGB0"/>